<evidence type="ECO:0000256" key="1">
    <source>
        <dbReference type="SAM" id="MobiDB-lite"/>
    </source>
</evidence>
<proteinExistence type="predicted"/>
<feature type="region of interest" description="Disordered" evidence="1">
    <location>
        <begin position="256"/>
        <end position="343"/>
    </location>
</feature>
<keyword evidence="3" id="KW-1185">Reference proteome</keyword>
<feature type="compositionally biased region" description="Polar residues" evidence="1">
    <location>
        <begin position="269"/>
        <end position="279"/>
    </location>
</feature>
<gene>
    <name evidence="2" type="ORF">VTL71DRAFT_12094</name>
</gene>
<feature type="region of interest" description="Disordered" evidence="1">
    <location>
        <begin position="750"/>
        <end position="769"/>
    </location>
</feature>
<comment type="caution">
    <text evidence="2">The sequence shown here is derived from an EMBL/GenBank/DDBJ whole genome shotgun (WGS) entry which is preliminary data.</text>
</comment>
<name>A0ABR4CUC2_9HELO</name>
<reference evidence="2 3" key="1">
    <citation type="journal article" date="2024" name="Commun. Biol.">
        <title>Comparative genomic analysis of thermophilic fungi reveals convergent evolutionary adaptations and gene losses.</title>
        <authorList>
            <person name="Steindorff A.S."/>
            <person name="Aguilar-Pontes M.V."/>
            <person name="Robinson A.J."/>
            <person name="Andreopoulos B."/>
            <person name="LaButti K."/>
            <person name="Kuo A."/>
            <person name="Mondo S."/>
            <person name="Riley R."/>
            <person name="Otillar R."/>
            <person name="Haridas S."/>
            <person name="Lipzen A."/>
            <person name="Grimwood J."/>
            <person name="Schmutz J."/>
            <person name="Clum A."/>
            <person name="Reid I.D."/>
            <person name="Moisan M.C."/>
            <person name="Butler G."/>
            <person name="Nguyen T.T.M."/>
            <person name="Dewar K."/>
            <person name="Conant G."/>
            <person name="Drula E."/>
            <person name="Henrissat B."/>
            <person name="Hansel C."/>
            <person name="Singer S."/>
            <person name="Hutchinson M.I."/>
            <person name="de Vries R.P."/>
            <person name="Natvig D.O."/>
            <person name="Powell A.J."/>
            <person name="Tsang A."/>
            <person name="Grigoriev I.V."/>
        </authorList>
    </citation>
    <scope>NUCLEOTIDE SEQUENCE [LARGE SCALE GENOMIC DNA]</scope>
    <source>
        <strain evidence="2 3">CBS 494.80</strain>
    </source>
</reference>
<feature type="region of interest" description="Disordered" evidence="1">
    <location>
        <begin position="1"/>
        <end position="62"/>
    </location>
</feature>
<evidence type="ECO:0000313" key="3">
    <source>
        <dbReference type="Proteomes" id="UP001595075"/>
    </source>
</evidence>
<protein>
    <submittedName>
        <fullName evidence="2">Uncharacterized protein</fullName>
    </submittedName>
</protein>
<sequence>MGRPVCKTARWRTKTEIQPIPPPSSSQPSTQKTKSGYTIYISDDDTPPPERQPGADNLKGKGKEVIHIASSSDYGGSSDNEALIAASQEVGVTHSSQVHVQGPKESVARGSSTSYGGSSDNEELIAASQEVELMHSSQKQVQTHGRKAVVARGSSTSYGGSSDNGDLVAAAEQIELMRSWVDAGIQMAIEEARIEAEGGDLGFGREKDGFAGSPAMSLVAEKGLMQTPVSQTFGQNAPYATPSRIQNGPIPYCNPGIPQYQDQPAFPGQQYTPGASVSPQIHGYYTPQHAAAHASPFPPQNMQQYPPQGYYATPPTTEPPFLQYGGSFNSLAPPQSSPTPGSYSMTAFHSGRIPQSSGFVSSTQQSPVRQSFTPASNNIQNREPATNTKSAEQPYVLPADQYLSWHELEHHYGPSRASYTSPELHASARLVWIQTIKMNIPPFDRPWVAEYKKQEAEDTWAGLSTSKRQQVEMTALQYKYKANIPAPRREVPLDALPLSFMFLESQYFNIPERKLGNHSDTTRKRTTWLAELGLTDPVYHGPCTTIEQQISLGKAYNKLPVVKRRAIEAKAKFSNIKLNPPKPMFKAFEAQYSIYKRDDCPNKADHKAKRDTWLRAIGLYQEPFLLYPYTTTEFGVTQEENTEVAWSELGSERRAELIGKAEQHLKTRTWGGTWGNIEKNIGFRPSDGERYTQWLTAIGMGRALKAGETRDAIWANKSDKDREAIWRLAVVQKKEIQDRWDAKERAMMGGNRETKRKRTGKQVMEDNGRKYKWMFQRKSKPHTTTRGKVKNYIPK</sequence>
<organism evidence="2 3">
    <name type="scientific">Oculimacula yallundae</name>
    <dbReference type="NCBI Taxonomy" id="86028"/>
    <lineage>
        <taxon>Eukaryota</taxon>
        <taxon>Fungi</taxon>
        <taxon>Dikarya</taxon>
        <taxon>Ascomycota</taxon>
        <taxon>Pezizomycotina</taxon>
        <taxon>Leotiomycetes</taxon>
        <taxon>Helotiales</taxon>
        <taxon>Ploettnerulaceae</taxon>
        <taxon>Oculimacula</taxon>
    </lineage>
</organism>
<feature type="region of interest" description="Disordered" evidence="1">
    <location>
        <begin position="369"/>
        <end position="390"/>
    </location>
</feature>
<dbReference type="EMBL" id="JAZHXI010000004">
    <property type="protein sequence ID" value="KAL2072751.1"/>
    <property type="molecule type" value="Genomic_DNA"/>
</dbReference>
<dbReference type="Proteomes" id="UP001595075">
    <property type="component" value="Unassembled WGS sequence"/>
</dbReference>
<feature type="compositionally biased region" description="Polar residues" evidence="1">
    <location>
        <begin position="109"/>
        <end position="119"/>
    </location>
</feature>
<feature type="compositionally biased region" description="Low complexity" evidence="1">
    <location>
        <begin position="26"/>
        <end position="35"/>
    </location>
</feature>
<feature type="region of interest" description="Disordered" evidence="1">
    <location>
        <begin position="94"/>
        <end position="120"/>
    </location>
</feature>
<feature type="compositionally biased region" description="Polar residues" evidence="1">
    <location>
        <begin position="326"/>
        <end position="343"/>
    </location>
</feature>
<evidence type="ECO:0000313" key="2">
    <source>
        <dbReference type="EMBL" id="KAL2072751.1"/>
    </source>
</evidence>
<accession>A0ABR4CUC2</accession>